<dbReference type="HOGENOM" id="CLU_047691_15_7_11"/>
<protein>
    <submittedName>
        <fullName evidence="7">RNA polymerase sigma factor</fullName>
    </submittedName>
</protein>
<keyword evidence="5" id="KW-0804">Transcription</keyword>
<name>S5W1F3_STRC3</name>
<evidence type="ECO:0000256" key="3">
    <source>
        <dbReference type="ARBA" id="ARBA00023082"/>
    </source>
</evidence>
<comment type="similarity">
    <text evidence="1">Belongs to the sigma-70 factor family. ECF subfamily.</text>
</comment>
<keyword evidence="2" id="KW-0805">Transcription regulation</keyword>
<sequence>MPSAHEDKFDAFFRREISLLVRHLVVQGFGRQAAKEAAQEAMIELHEQWSNVRNPAAWVRIAARRRALRGREQEVRCDVVSVMAAALCPDIDLRTPEEEVTRKQEWQEVLGLLGALPRVQQQIMAWTWDGAKPAEIAVRLGIPADTVRSNLRHARNRLKQLWAESREEESNDG</sequence>
<keyword evidence="3" id="KW-0731">Sigma factor</keyword>
<dbReference type="EMBL" id="CP006260">
    <property type="protein sequence ID" value="AGS73890.1"/>
    <property type="molecule type" value="Genomic_DNA"/>
</dbReference>
<dbReference type="InterPro" id="IPR013324">
    <property type="entry name" value="RNA_pol_sigma_r3/r4-like"/>
</dbReference>
<dbReference type="InterPro" id="IPR039425">
    <property type="entry name" value="RNA_pol_sigma-70-like"/>
</dbReference>
<keyword evidence="8" id="KW-1185">Reference proteome</keyword>
<dbReference type="PANTHER" id="PTHR43133">
    <property type="entry name" value="RNA POLYMERASE ECF-TYPE SIGMA FACTO"/>
    <property type="match status" value="1"/>
</dbReference>
<evidence type="ECO:0000259" key="6">
    <source>
        <dbReference type="Pfam" id="PF08281"/>
    </source>
</evidence>
<dbReference type="InterPro" id="IPR013325">
    <property type="entry name" value="RNA_pol_sigma_r2"/>
</dbReference>
<evidence type="ECO:0000256" key="5">
    <source>
        <dbReference type="ARBA" id="ARBA00023163"/>
    </source>
</evidence>
<dbReference type="RefSeq" id="WP_020945070.1">
    <property type="nucleotide sequence ID" value="NC_022001.1"/>
</dbReference>
<evidence type="ECO:0000313" key="7">
    <source>
        <dbReference type="EMBL" id="AGS73890.1"/>
    </source>
</evidence>
<geneLocation type="plasmid" evidence="7 8">
    <name>pSCO1</name>
</geneLocation>
<keyword evidence="7" id="KW-0614">Plasmid</keyword>
<dbReference type="SUPFAM" id="SSF88946">
    <property type="entry name" value="Sigma2 domain of RNA polymerase sigma factors"/>
    <property type="match status" value="1"/>
</dbReference>
<feature type="domain" description="RNA polymerase sigma factor 70 region 4 type 2" evidence="6">
    <location>
        <begin position="107"/>
        <end position="158"/>
    </location>
</feature>
<dbReference type="PANTHER" id="PTHR43133:SF8">
    <property type="entry name" value="RNA POLYMERASE SIGMA FACTOR HI_1459-RELATED"/>
    <property type="match status" value="1"/>
</dbReference>
<proteinExistence type="inferred from homology"/>
<keyword evidence="4" id="KW-0238">DNA-binding</keyword>
<dbReference type="InterPro" id="IPR013249">
    <property type="entry name" value="RNA_pol_sigma70_r4_t2"/>
</dbReference>
<dbReference type="KEGG" id="sci:B446_35658"/>
<dbReference type="Gene3D" id="1.10.10.10">
    <property type="entry name" value="Winged helix-like DNA-binding domain superfamily/Winged helix DNA-binding domain"/>
    <property type="match status" value="1"/>
</dbReference>
<dbReference type="Gene3D" id="1.10.1740.10">
    <property type="match status" value="1"/>
</dbReference>
<dbReference type="GO" id="GO:0016987">
    <property type="term" value="F:sigma factor activity"/>
    <property type="evidence" value="ECO:0007669"/>
    <property type="project" value="UniProtKB-KW"/>
</dbReference>
<accession>S5W1F3</accession>
<reference evidence="7 8" key="1">
    <citation type="submission" date="2012-10" db="EMBL/GenBank/DDBJ databases">
        <title>The complete genome sequence of Streptomyces collinus Tu 365.</title>
        <authorList>
            <person name="Ruckert C."/>
            <person name="Szczepanowski R."/>
            <person name="Goesmann A."/>
            <person name="Pross E.K."/>
            <person name="Musiol E.M."/>
            <person name="Blin K."/>
            <person name="Wohlleben W."/>
            <person name="Puhler A."/>
            <person name="Weber T."/>
            <person name="Kalinowski J."/>
        </authorList>
    </citation>
    <scope>NUCLEOTIDE SEQUENCE [LARGE SCALE GENOMIC DNA]</scope>
    <source>
        <strain evidence="8">DSM 40733 / Tue 365</strain>
        <plasmid evidence="7 8">pSCO1</plasmid>
    </source>
</reference>
<evidence type="ECO:0000313" key="8">
    <source>
        <dbReference type="Proteomes" id="UP000015423"/>
    </source>
</evidence>
<organism evidence="7 8">
    <name type="scientific">Streptomyces collinus (strain DSM 40733 / Tue 365)</name>
    <dbReference type="NCBI Taxonomy" id="1214242"/>
    <lineage>
        <taxon>Bacteria</taxon>
        <taxon>Bacillati</taxon>
        <taxon>Actinomycetota</taxon>
        <taxon>Actinomycetes</taxon>
        <taxon>Kitasatosporales</taxon>
        <taxon>Streptomycetaceae</taxon>
        <taxon>Streptomyces</taxon>
    </lineage>
</organism>
<dbReference type="SUPFAM" id="SSF88659">
    <property type="entry name" value="Sigma3 and sigma4 domains of RNA polymerase sigma factors"/>
    <property type="match status" value="1"/>
</dbReference>
<gene>
    <name evidence="7" type="ORF">B446_35658</name>
</gene>
<evidence type="ECO:0000256" key="2">
    <source>
        <dbReference type="ARBA" id="ARBA00023015"/>
    </source>
</evidence>
<evidence type="ECO:0000256" key="4">
    <source>
        <dbReference type="ARBA" id="ARBA00023125"/>
    </source>
</evidence>
<dbReference type="Proteomes" id="UP000015423">
    <property type="component" value="Plasmid pSCO1"/>
</dbReference>
<dbReference type="AlphaFoldDB" id="S5W1F3"/>
<dbReference type="GO" id="GO:0003677">
    <property type="term" value="F:DNA binding"/>
    <property type="evidence" value="ECO:0007669"/>
    <property type="project" value="UniProtKB-KW"/>
</dbReference>
<dbReference type="InterPro" id="IPR036388">
    <property type="entry name" value="WH-like_DNA-bd_sf"/>
</dbReference>
<dbReference type="eggNOG" id="COG1595">
    <property type="taxonomic scope" value="Bacteria"/>
</dbReference>
<evidence type="ECO:0000256" key="1">
    <source>
        <dbReference type="ARBA" id="ARBA00010641"/>
    </source>
</evidence>
<dbReference type="Pfam" id="PF08281">
    <property type="entry name" value="Sigma70_r4_2"/>
    <property type="match status" value="1"/>
</dbReference>
<dbReference type="GO" id="GO:0006352">
    <property type="term" value="P:DNA-templated transcription initiation"/>
    <property type="evidence" value="ECO:0007669"/>
    <property type="project" value="InterPro"/>
</dbReference>